<protein>
    <submittedName>
        <fullName evidence="1">Uncharacterized protein</fullName>
    </submittedName>
</protein>
<comment type="caution">
    <text evidence="1">The sequence shown here is derived from an EMBL/GenBank/DDBJ whole genome shotgun (WGS) entry which is preliminary data.</text>
</comment>
<evidence type="ECO:0000313" key="2">
    <source>
        <dbReference type="Proteomes" id="UP000234345"/>
    </source>
</evidence>
<proteinExistence type="predicted"/>
<gene>
    <name evidence="1" type="ORF">XFF6991_180296</name>
</gene>
<sequence>MMENVLSVRDANGNGAPYCGIYVNLERAPKDNYVTVIPAQRLVITVDLQRNYRLRAGQRYSVSLRSPALYLNRPKSAFIDASQDALRAAWQEGTAANAVQVHLGRPGLAEARSVATRP</sequence>
<accession>A0A7Z7IZ57</accession>
<dbReference type="AlphaFoldDB" id="A0A7Z7IZ57"/>
<evidence type="ECO:0000313" key="1">
    <source>
        <dbReference type="EMBL" id="SOO23185.1"/>
    </source>
</evidence>
<dbReference type="Proteomes" id="UP000234345">
    <property type="component" value="Unassembled WGS sequence"/>
</dbReference>
<dbReference type="EMBL" id="OCZC01000046">
    <property type="protein sequence ID" value="SOO23185.1"/>
    <property type="molecule type" value="Genomic_DNA"/>
</dbReference>
<organism evidence="1 2">
    <name type="scientific">Xanthomonas campestris pv. phaseoli</name>
    <dbReference type="NCBI Taxonomy" id="317013"/>
    <lineage>
        <taxon>Bacteria</taxon>
        <taxon>Pseudomonadati</taxon>
        <taxon>Pseudomonadota</taxon>
        <taxon>Gammaproteobacteria</taxon>
        <taxon>Lysobacterales</taxon>
        <taxon>Lysobacteraceae</taxon>
        <taxon>Xanthomonas</taxon>
    </lineage>
</organism>
<name>A0A7Z7IZ57_XANCH</name>
<reference evidence="1 2" key="1">
    <citation type="submission" date="2017-10" db="EMBL/GenBank/DDBJ databases">
        <authorList>
            <person name="Regsiter A."/>
            <person name="William W."/>
        </authorList>
    </citation>
    <scope>NUCLEOTIDE SEQUENCE [LARGE SCALE GENOMIC DNA]</scope>
    <source>
        <strain evidence="1 2">CFBP6991</strain>
    </source>
</reference>
<dbReference type="Gene3D" id="2.60.40.2970">
    <property type="match status" value="1"/>
</dbReference>